<proteinExistence type="predicted"/>
<dbReference type="EMBL" id="CP032418">
    <property type="protein sequence ID" value="AYC30540.1"/>
    <property type="molecule type" value="Genomic_DNA"/>
</dbReference>
<dbReference type="AlphaFoldDB" id="A0A385YW75"/>
<keyword evidence="1" id="KW-1133">Transmembrane helix</keyword>
<feature type="transmembrane region" description="Helical" evidence="1">
    <location>
        <begin position="64"/>
        <end position="84"/>
    </location>
</feature>
<evidence type="ECO:0000313" key="2">
    <source>
        <dbReference type="EMBL" id="AYC30540.1"/>
    </source>
</evidence>
<keyword evidence="1" id="KW-0472">Membrane</keyword>
<reference evidence="3" key="1">
    <citation type="submission" date="2018-09" db="EMBL/GenBank/DDBJ databases">
        <authorList>
            <person name="Zhu H."/>
        </authorList>
    </citation>
    <scope>NUCLEOTIDE SEQUENCE [LARGE SCALE GENOMIC DNA]</scope>
    <source>
        <strain evidence="3">K2R23-3</strain>
    </source>
</reference>
<sequence>MEVLFGIFLGLFFMKDYFHDSFLPGLTLSKFQMGSIFICGLIIFLLIEKFFLDIDGIEEGKNKIAMSIFILYFVALIVTLHFFGGKSILGIEYNTPFIWVMVFLSLFDVFKLRQVETLNVK</sequence>
<name>A0A385YW75_9BACL</name>
<feature type="transmembrane region" description="Helical" evidence="1">
    <location>
        <begin position="34"/>
        <end position="52"/>
    </location>
</feature>
<keyword evidence="3" id="KW-1185">Reference proteome</keyword>
<organism evidence="2 3">
    <name type="scientific">Paenisporosarcina cavernae</name>
    <dbReference type="NCBI Taxonomy" id="2320858"/>
    <lineage>
        <taxon>Bacteria</taxon>
        <taxon>Bacillati</taxon>
        <taxon>Bacillota</taxon>
        <taxon>Bacilli</taxon>
        <taxon>Bacillales</taxon>
        <taxon>Caryophanaceae</taxon>
        <taxon>Paenisporosarcina</taxon>
    </lineage>
</organism>
<gene>
    <name evidence="2" type="ORF">D3873_12125</name>
</gene>
<accession>A0A385YW75</accession>
<evidence type="ECO:0000313" key="3">
    <source>
        <dbReference type="Proteomes" id="UP000265725"/>
    </source>
</evidence>
<dbReference type="KEGG" id="paek:D3873_12125"/>
<keyword evidence="1" id="KW-0812">Transmembrane</keyword>
<evidence type="ECO:0000256" key="1">
    <source>
        <dbReference type="SAM" id="Phobius"/>
    </source>
</evidence>
<dbReference type="Proteomes" id="UP000265725">
    <property type="component" value="Chromosome"/>
</dbReference>
<protein>
    <submittedName>
        <fullName evidence="2">Uncharacterized protein</fullName>
    </submittedName>
</protein>
<feature type="transmembrane region" description="Helical" evidence="1">
    <location>
        <begin position="96"/>
        <end position="112"/>
    </location>
</feature>